<protein>
    <submittedName>
        <fullName evidence="1">Uncharacterized protein</fullName>
    </submittedName>
</protein>
<organism evidence="1">
    <name type="scientific">Zea mays</name>
    <name type="common">Maize</name>
    <dbReference type="NCBI Taxonomy" id="4577"/>
    <lineage>
        <taxon>Eukaryota</taxon>
        <taxon>Viridiplantae</taxon>
        <taxon>Streptophyta</taxon>
        <taxon>Embryophyta</taxon>
        <taxon>Tracheophyta</taxon>
        <taxon>Spermatophyta</taxon>
        <taxon>Magnoliopsida</taxon>
        <taxon>Liliopsida</taxon>
        <taxon>Poales</taxon>
        <taxon>Poaceae</taxon>
        <taxon>PACMAD clade</taxon>
        <taxon>Panicoideae</taxon>
        <taxon>Andropogonodae</taxon>
        <taxon>Andropogoneae</taxon>
        <taxon>Tripsacinae</taxon>
        <taxon>Zea</taxon>
    </lineage>
</organism>
<dbReference type="EMBL" id="CM000781">
    <property type="protein sequence ID" value="AQK71580.1"/>
    <property type="molecule type" value="Genomic_DNA"/>
</dbReference>
<dbReference type="AlphaFoldDB" id="A0A1D6HA47"/>
<name>A0A1D6HA47_MAIZE</name>
<proteinExistence type="predicted"/>
<sequence length="116" mass="12889">MGLRRKRGEIHQINLWRSTSVLLARGPGKPFTYRGLCQKQQCGWYGGNELDIVHLDGSELDIVHPFSKLNETTGYKPHNPSGLSSAAARSKSRLTLAHPALVCIGEFWSIVTTGDW</sequence>
<dbReference type="InParanoid" id="A0A1D6HA47"/>
<gene>
    <name evidence="1" type="ORF">ZEAMMB73_Zm00001d016742</name>
</gene>
<accession>A0A1D6HA47</accession>
<evidence type="ECO:0000313" key="1">
    <source>
        <dbReference type="EMBL" id="AQK71580.1"/>
    </source>
</evidence>
<reference evidence="1" key="1">
    <citation type="submission" date="2015-12" db="EMBL/GenBank/DDBJ databases">
        <title>Update maize B73 reference genome by single molecule sequencing technologies.</title>
        <authorList>
            <consortium name="Maize Genome Sequencing Project"/>
            <person name="Ware D."/>
        </authorList>
    </citation>
    <scope>NUCLEOTIDE SEQUENCE</scope>
    <source>
        <tissue evidence="1">Seedling</tissue>
    </source>
</reference>